<reference evidence="1 2" key="1">
    <citation type="submission" date="2019-09" db="EMBL/GenBank/DDBJ databases">
        <title>Actinomadura physcomitrii sp. nov., a novel actinomycete isolated from moss [Physcomitrium sphaericum (Ludw) Fuernr].</title>
        <authorList>
            <person name="Zhuang X."/>
            <person name="Liu C."/>
        </authorList>
    </citation>
    <scope>NUCLEOTIDE SEQUENCE [LARGE SCALE GENOMIC DNA]</scope>
    <source>
        <strain evidence="1 2">HMC1</strain>
    </source>
</reference>
<dbReference type="RefSeq" id="WP_151556828.1">
    <property type="nucleotide sequence ID" value="NZ_WBMT01000001.1"/>
</dbReference>
<dbReference type="AlphaFoldDB" id="A0A6H9Z2G5"/>
<gene>
    <name evidence="1" type="ORF">F8566_00460</name>
</gene>
<keyword evidence="2" id="KW-1185">Reference proteome</keyword>
<evidence type="ECO:0000313" key="1">
    <source>
        <dbReference type="EMBL" id="KAB2352222.1"/>
    </source>
</evidence>
<sequence length="170" mass="18739">MRVPYYGRGRKIPSPRLVAAWLKIDNLAAERVPLWAAHWIADGHDGEALRTLAGLDGSDTREVRDVLPAALNDARAPIPDDLRSAVNAVYDDLAALHLADQVDAEWLIAQVEQFMVSSDWHDAYHEPPLGSLYGLHDEWEAGWGRPRNELAALVRQACMEQVGQASATPG</sequence>
<dbReference type="OrthoDB" id="4963711at2"/>
<protein>
    <submittedName>
        <fullName evidence="1">Uncharacterized protein</fullName>
    </submittedName>
</protein>
<dbReference type="EMBL" id="WBMT01000001">
    <property type="protein sequence ID" value="KAB2352222.1"/>
    <property type="molecule type" value="Genomic_DNA"/>
</dbReference>
<proteinExistence type="predicted"/>
<organism evidence="1 2">
    <name type="scientific">Actinomadura rudentiformis</name>
    <dbReference type="NCBI Taxonomy" id="359158"/>
    <lineage>
        <taxon>Bacteria</taxon>
        <taxon>Bacillati</taxon>
        <taxon>Actinomycetota</taxon>
        <taxon>Actinomycetes</taxon>
        <taxon>Streptosporangiales</taxon>
        <taxon>Thermomonosporaceae</taxon>
        <taxon>Actinomadura</taxon>
    </lineage>
</organism>
<comment type="caution">
    <text evidence="1">The sequence shown here is derived from an EMBL/GenBank/DDBJ whole genome shotgun (WGS) entry which is preliminary data.</text>
</comment>
<dbReference type="Proteomes" id="UP000468735">
    <property type="component" value="Unassembled WGS sequence"/>
</dbReference>
<accession>A0A6H9Z2G5</accession>
<name>A0A6H9Z2G5_9ACTN</name>
<evidence type="ECO:0000313" key="2">
    <source>
        <dbReference type="Proteomes" id="UP000468735"/>
    </source>
</evidence>